<gene>
    <name evidence="1" type="ORF">OSB04_026461</name>
</gene>
<dbReference type="Proteomes" id="UP001172457">
    <property type="component" value="Chromosome 7"/>
</dbReference>
<dbReference type="AlphaFoldDB" id="A0AA38SBY0"/>
<comment type="caution">
    <text evidence="1">The sequence shown here is derived from an EMBL/GenBank/DDBJ whole genome shotgun (WGS) entry which is preliminary data.</text>
</comment>
<keyword evidence="2" id="KW-1185">Reference proteome</keyword>
<protein>
    <submittedName>
        <fullName evidence="1">Uncharacterized protein</fullName>
    </submittedName>
</protein>
<proteinExistence type="predicted"/>
<accession>A0AA38SBY0</accession>
<organism evidence="1 2">
    <name type="scientific">Centaurea solstitialis</name>
    <name type="common">yellow star-thistle</name>
    <dbReference type="NCBI Taxonomy" id="347529"/>
    <lineage>
        <taxon>Eukaryota</taxon>
        <taxon>Viridiplantae</taxon>
        <taxon>Streptophyta</taxon>
        <taxon>Embryophyta</taxon>
        <taxon>Tracheophyta</taxon>
        <taxon>Spermatophyta</taxon>
        <taxon>Magnoliopsida</taxon>
        <taxon>eudicotyledons</taxon>
        <taxon>Gunneridae</taxon>
        <taxon>Pentapetalae</taxon>
        <taxon>asterids</taxon>
        <taxon>campanulids</taxon>
        <taxon>Asterales</taxon>
        <taxon>Asteraceae</taxon>
        <taxon>Carduoideae</taxon>
        <taxon>Cardueae</taxon>
        <taxon>Centaureinae</taxon>
        <taxon>Centaurea</taxon>
    </lineage>
</organism>
<dbReference type="PANTHER" id="PTHR34130:SF5">
    <property type="entry name" value="OS08G0243800 PROTEIN"/>
    <property type="match status" value="1"/>
</dbReference>
<dbReference type="EMBL" id="JARYMX010000007">
    <property type="protein sequence ID" value="KAJ9539955.1"/>
    <property type="molecule type" value="Genomic_DNA"/>
</dbReference>
<evidence type="ECO:0000313" key="2">
    <source>
        <dbReference type="Proteomes" id="UP001172457"/>
    </source>
</evidence>
<dbReference type="PANTHER" id="PTHR34130">
    <property type="entry name" value="OS08G0243800 PROTEIN"/>
    <property type="match status" value="1"/>
</dbReference>
<evidence type="ECO:0000313" key="1">
    <source>
        <dbReference type="EMBL" id="KAJ9539955.1"/>
    </source>
</evidence>
<reference evidence="1" key="1">
    <citation type="submission" date="2023-03" db="EMBL/GenBank/DDBJ databases">
        <title>Chromosome-scale reference genome and RAD-based genetic map of yellow starthistle (Centaurea solstitialis) reveal putative structural variation and QTLs associated with invader traits.</title>
        <authorList>
            <person name="Reatini B."/>
            <person name="Cang F.A."/>
            <person name="Jiang Q."/>
            <person name="Mckibben M.T.W."/>
            <person name="Barker M.S."/>
            <person name="Rieseberg L.H."/>
            <person name="Dlugosch K.M."/>
        </authorList>
    </citation>
    <scope>NUCLEOTIDE SEQUENCE</scope>
    <source>
        <strain evidence="1">CAN-66</strain>
        <tissue evidence="1">Leaf</tissue>
    </source>
</reference>
<sequence>MKPSSMEEACYDHSSPTQEYTYHEDEVLETLSLSDLLIYDNNGDPQLDFYPVEDQNANLDTDDHEFEFSSELKKTSLSSSVVFCGKIIPYKEPNVSQNTHKQDQSKKQHKKRRNWRLVSFFKKTRNKLDSSEKLDMKYEVPIKRVSVKMHIRDLKKRQTSMSTRSVSCGSGNSGGNGGGIGYWGLARLLGCGGAGGHNHPKAII</sequence>
<name>A0AA38SBY0_9ASTR</name>